<keyword evidence="1" id="KW-0732">Signal</keyword>
<dbReference type="SMART" id="SM00606">
    <property type="entry name" value="CBD_IV"/>
    <property type="match status" value="1"/>
</dbReference>
<dbReference type="CDD" id="cd00063">
    <property type="entry name" value="FN3"/>
    <property type="match status" value="2"/>
</dbReference>
<organism evidence="5 6">
    <name type="scientific">Haloferula rosea</name>
    <dbReference type="NCBI Taxonomy" id="490093"/>
    <lineage>
        <taxon>Bacteria</taxon>
        <taxon>Pseudomonadati</taxon>
        <taxon>Verrucomicrobiota</taxon>
        <taxon>Verrucomicrobiia</taxon>
        <taxon>Verrucomicrobiales</taxon>
        <taxon>Verrucomicrobiaceae</taxon>
        <taxon>Haloferula</taxon>
    </lineage>
</organism>
<dbReference type="Pfam" id="PF13385">
    <property type="entry name" value="Laminin_G_3"/>
    <property type="match status" value="1"/>
</dbReference>
<gene>
    <name evidence="5" type="ORF">JIN81_13275</name>
</gene>
<feature type="domain" description="CBM6" evidence="4">
    <location>
        <begin position="513"/>
        <end position="646"/>
    </location>
</feature>
<proteinExistence type="predicted"/>
<dbReference type="Proteomes" id="UP000658278">
    <property type="component" value="Unassembled WGS sequence"/>
</dbReference>
<comment type="caution">
    <text evidence="5">The sequence shown here is derived from an EMBL/GenBank/DDBJ whole genome shotgun (WGS) entry which is preliminary data.</text>
</comment>
<dbReference type="SMART" id="SM00060">
    <property type="entry name" value="FN3"/>
    <property type="match status" value="2"/>
</dbReference>
<dbReference type="InterPro" id="IPR008979">
    <property type="entry name" value="Galactose-bd-like_sf"/>
</dbReference>
<dbReference type="GO" id="GO:0030246">
    <property type="term" value="F:carbohydrate binding"/>
    <property type="evidence" value="ECO:0007669"/>
    <property type="project" value="InterPro"/>
</dbReference>
<dbReference type="GO" id="GO:0042597">
    <property type="term" value="C:periplasmic space"/>
    <property type="evidence" value="ECO:0007669"/>
    <property type="project" value="InterPro"/>
</dbReference>
<dbReference type="InterPro" id="IPR006584">
    <property type="entry name" value="Cellulose-bd_IV"/>
</dbReference>
<dbReference type="EMBL" id="JAENII010000010">
    <property type="protein sequence ID" value="MBK1827996.1"/>
    <property type="molecule type" value="Genomic_DNA"/>
</dbReference>
<evidence type="ECO:0000259" key="4">
    <source>
        <dbReference type="PROSITE" id="PS51175"/>
    </source>
</evidence>
<dbReference type="InterPro" id="IPR036116">
    <property type="entry name" value="FN3_sf"/>
</dbReference>
<dbReference type="InterPro" id="IPR008929">
    <property type="entry name" value="Chondroitin_lyas"/>
</dbReference>
<dbReference type="Pfam" id="PF00754">
    <property type="entry name" value="F5_F8_type_C"/>
    <property type="match status" value="1"/>
</dbReference>
<dbReference type="SUPFAM" id="SSF49265">
    <property type="entry name" value="Fibronectin type III"/>
    <property type="match status" value="1"/>
</dbReference>
<dbReference type="InterPro" id="IPR000421">
    <property type="entry name" value="FA58C"/>
</dbReference>
<evidence type="ECO:0000259" key="3">
    <source>
        <dbReference type="PROSITE" id="PS50853"/>
    </source>
</evidence>
<feature type="domain" description="F5/8 type C" evidence="2">
    <location>
        <begin position="1037"/>
        <end position="1177"/>
    </location>
</feature>
<dbReference type="Pfam" id="PF05345">
    <property type="entry name" value="He_PIG"/>
    <property type="match status" value="1"/>
</dbReference>
<dbReference type="Gene3D" id="2.60.40.10">
    <property type="entry name" value="Immunoglobulins"/>
    <property type="match status" value="3"/>
</dbReference>
<dbReference type="SUPFAM" id="SSF49899">
    <property type="entry name" value="Concanavalin A-like lectins/glucanases"/>
    <property type="match status" value="1"/>
</dbReference>
<dbReference type="PROSITE" id="PS50022">
    <property type="entry name" value="FA58C_3"/>
    <property type="match status" value="1"/>
</dbReference>
<feature type="domain" description="Fibronectin type-III" evidence="3">
    <location>
        <begin position="1181"/>
        <end position="1270"/>
    </location>
</feature>
<dbReference type="InterPro" id="IPR013320">
    <property type="entry name" value="ConA-like_dom_sf"/>
</dbReference>
<evidence type="ECO:0000256" key="1">
    <source>
        <dbReference type="ARBA" id="ARBA00022729"/>
    </source>
</evidence>
<accession>A0A934RF49</accession>
<protein>
    <submittedName>
        <fullName evidence="5">Discoidin domain-containing protein</fullName>
    </submittedName>
</protein>
<evidence type="ECO:0000259" key="2">
    <source>
        <dbReference type="PROSITE" id="PS50022"/>
    </source>
</evidence>
<dbReference type="PROSITE" id="PS51175">
    <property type="entry name" value="CBM6"/>
    <property type="match status" value="1"/>
</dbReference>
<reference evidence="5" key="1">
    <citation type="submission" date="2021-01" db="EMBL/GenBank/DDBJ databases">
        <title>Modified the classification status of verrucomicrobia.</title>
        <authorList>
            <person name="Feng X."/>
        </authorList>
    </citation>
    <scope>NUCLEOTIDE SEQUENCE</scope>
    <source>
        <strain evidence="5">KCTC 22201</strain>
    </source>
</reference>
<evidence type="ECO:0000313" key="6">
    <source>
        <dbReference type="Proteomes" id="UP000658278"/>
    </source>
</evidence>
<dbReference type="Gene3D" id="2.60.120.260">
    <property type="entry name" value="Galactose-binding domain-like"/>
    <property type="match status" value="2"/>
</dbReference>
<dbReference type="CDD" id="cd04080">
    <property type="entry name" value="CBM6_cellulase-like"/>
    <property type="match status" value="1"/>
</dbReference>
<dbReference type="SMART" id="SM00231">
    <property type="entry name" value="FA58C"/>
    <property type="match status" value="1"/>
</dbReference>
<dbReference type="Gene3D" id="1.50.10.100">
    <property type="entry name" value="Chondroitin AC/alginate lyase"/>
    <property type="match status" value="1"/>
</dbReference>
<dbReference type="GO" id="GO:0016829">
    <property type="term" value="F:lyase activity"/>
    <property type="evidence" value="ECO:0007669"/>
    <property type="project" value="UniProtKB-KW"/>
</dbReference>
<sequence>MISKHTLVHGMPRRFKRMRGIELKAGMVRIAMGLIAMLAMPLALAQTAFVHPGISHKKSDLDRIKLMVEAKVDPWYSSYQEMASDSKSGHDYVVQGSPTFTELGRDSRVNYGAWNSDIRAAYYNAIRWYVSGDVRHAEKAIEIFNAWRNLTSVTSGGTDALSGGVAYIMIEAAEIIKSTYSGWSASEIQDFSDMLVYPGYSTTEEPSGDTTFYWMSFQGDPGRHGNQGLSGWRTVMAMGIFLDNEIMYDRALRYIQGLPHRPDDLPYPPGPRTTKALLSSTDYVDSYSTNNFSSETDYGYNEVLTNYIWENGQCQESSRDQQHVFFGIGLLCSMAEMAWNQGDDLYSHANDRLLLGLEYNMRHNVSAIRSYPDQTTWWVPTVESGEFIQRLDRTARWFSKAISPDGVGGFPNVRPIFEMPLAHYQGRGLKTDEEVKWTERARDIAIEESGYEVAGWSNDGIGWGALTFRRPDHCHGDPVRGFSSGLPVYAMNVLPGAIEAENYDHFTIHGEGHTYHDETPGNSGGEYRTSEGVDVTTCTEGGHALTSLEADEWLTYTVAVPSAGIYDISIRYASSAAGGRIKFSFGGVDKTNEVAVPFGAPGSSGSTDWQTLKVASGVSLSEGVQSMKVSIAGTSNAFELNRIAIDRDPSVLVGHWKFDDSAGSTVADSSGNGFDGINVGASWVAGIDGGALGFDGSGSQVTLPAAAFSGISDQITVSIWVNGSAGQPVNNSVFYAVSGNQRVLNVHLPWGDSEVYWDAGSSSGYDRINKLATEAEFKDGWNHWVFTKDAGSGVMKIYLNGKLWHSGLGKTKTMTGITAATIGSQISGVHYDGNLDDVRLYDVALSEQEVSSLYYQTPFFVADGLVADATGATRIDLNWNAVDGAISYDLKRSSTSGGPYSLVAGGLTTTHHVDTGLTTGTEYFYVVSAIYGGIGSGNSDEASAVPFSPTGTSPVITTESLVEGAVGSSYYQTLTATGGEDPMVWSLASGTLPPGVELGSGGILSGTPSASGLGNFAVRVTDADGDVDTQFLSLQINGSGELPAEKLAVGEGDVIASEFQAPNEPANTLDEDLGSRWSAQGDGQWIRYDLGEVKRVHFLAIAWLNGSSRVSTFDVEVSDDDVTWVPIASGLQSSGTTTELETVDVADTLARYVRIVGHGNSTNNGWNSITELEIWGVPEFAPSTPAFITATAGDGEVALTWASSGGATHYHVKRSTTSGSGFSLIASEAGVSYLDTDVVNGTTYYYTISALNAAGESGDATQVGAKPHAPISEEELVAPVMARVGDGIEMTVQTVPGRIYQLQRNETLASDGWEDLGDPVIGAGTSIILSDPEAFVLPSCFYRVQIDP</sequence>
<dbReference type="InterPro" id="IPR003961">
    <property type="entry name" value="FN3_dom"/>
</dbReference>
<dbReference type="InterPro" id="IPR013783">
    <property type="entry name" value="Ig-like_fold"/>
</dbReference>
<name>A0A934RF49_9BACT</name>
<dbReference type="Pfam" id="PF03422">
    <property type="entry name" value="CBM_6"/>
    <property type="match status" value="1"/>
</dbReference>
<dbReference type="SUPFAM" id="SSF48230">
    <property type="entry name" value="Chondroitin AC/alginate lyase"/>
    <property type="match status" value="1"/>
</dbReference>
<dbReference type="SUPFAM" id="SSF49785">
    <property type="entry name" value="Galactose-binding domain-like"/>
    <property type="match status" value="2"/>
</dbReference>
<dbReference type="Gene3D" id="2.60.120.200">
    <property type="match status" value="1"/>
</dbReference>
<dbReference type="InterPro" id="IPR005084">
    <property type="entry name" value="CBM6"/>
</dbReference>
<evidence type="ECO:0000313" key="5">
    <source>
        <dbReference type="EMBL" id="MBK1827996.1"/>
    </source>
</evidence>
<keyword evidence="6" id="KW-1185">Reference proteome</keyword>
<dbReference type="PROSITE" id="PS50853">
    <property type="entry name" value="FN3"/>
    <property type="match status" value="1"/>
</dbReference>